<keyword evidence="1" id="KW-0812">Transmembrane</keyword>
<organism evidence="2 3">
    <name type="scientific">Neglectibacter timonensis</name>
    <dbReference type="NCBI Taxonomy" id="1776382"/>
    <lineage>
        <taxon>Bacteria</taxon>
        <taxon>Bacillati</taxon>
        <taxon>Bacillota</taxon>
        <taxon>Clostridia</taxon>
        <taxon>Eubacteriales</taxon>
        <taxon>Oscillospiraceae</taxon>
        <taxon>Neglectibacter</taxon>
    </lineage>
</organism>
<dbReference type="InterPro" id="IPR024529">
    <property type="entry name" value="ECF_trnsprt_substrate-spec"/>
</dbReference>
<dbReference type="Pfam" id="PF12822">
    <property type="entry name" value="ECF_trnsprt"/>
    <property type="match status" value="1"/>
</dbReference>
<feature type="transmembrane region" description="Helical" evidence="1">
    <location>
        <begin position="12"/>
        <end position="32"/>
    </location>
</feature>
<name>A0ABT1S269_9FIRM</name>
<gene>
    <name evidence="2" type="ORF">NE695_13925</name>
</gene>
<proteinExistence type="predicted"/>
<feature type="transmembrane region" description="Helical" evidence="1">
    <location>
        <begin position="166"/>
        <end position="190"/>
    </location>
</feature>
<feature type="transmembrane region" description="Helical" evidence="1">
    <location>
        <begin position="39"/>
        <end position="66"/>
    </location>
</feature>
<protein>
    <submittedName>
        <fullName evidence="2">ECF transporter S component</fullName>
    </submittedName>
</protein>
<dbReference type="RefSeq" id="WP_187127725.1">
    <property type="nucleotide sequence ID" value="NZ_CABKVV010000014.1"/>
</dbReference>
<keyword evidence="1" id="KW-1133">Transmembrane helix</keyword>
<evidence type="ECO:0000313" key="3">
    <source>
        <dbReference type="Proteomes" id="UP001524473"/>
    </source>
</evidence>
<feature type="transmembrane region" description="Helical" evidence="1">
    <location>
        <begin position="120"/>
        <end position="146"/>
    </location>
</feature>
<reference evidence="2 3" key="1">
    <citation type="submission" date="2022-06" db="EMBL/GenBank/DDBJ databases">
        <title>Isolation of gut microbiota from human fecal samples.</title>
        <authorList>
            <person name="Pamer E.G."/>
            <person name="Barat B."/>
            <person name="Waligurski E."/>
            <person name="Medina S."/>
            <person name="Paddock L."/>
            <person name="Mostad J."/>
        </authorList>
    </citation>
    <scope>NUCLEOTIDE SEQUENCE [LARGE SCALE GENOMIC DNA]</scope>
    <source>
        <strain evidence="2 3">DFI.9.73</strain>
    </source>
</reference>
<evidence type="ECO:0000256" key="1">
    <source>
        <dbReference type="SAM" id="Phobius"/>
    </source>
</evidence>
<keyword evidence="3" id="KW-1185">Reference proteome</keyword>
<accession>A0ABT1S269</accession>
<evidence type="ECO:0000313" key="2">
    <source>
        <dbReference type="EMBL" id="MCQ4841009.1"/>
    </source>
</evidence>
<comment type="caution">
    <text evidence="2">The sequence shown here is derived from an EMBL/GenBank/DDBJ whole genome shotgun (WGS) entry which is preliminary data.</text>
</comment>
<feature type="transmembrane region" description="Helical" evidence="1">
    <location>
        <begin position="86"/>
        <end position="108"/>
    </location>
</feature>
<dbReference type="GeneID" id="90532792"/>
<sequence>MKQKKTVFMAEIAILAALILIMAFTPIGYLRIGALSLTLLMIPVSVGAVVMGPLAGAGLGCLFGLTSFAQCFMGDVLGSILAAKNIFFTFVVCVVSRTLAGLLCGVVYRLFRKKSGTVPLLVSNLLGSLLNTALFLGLLALLFWNFSFNPEQAQALGGVDSALQTVILLATGINAPIELLVCGIAGTAVSKAVIKLNSIRV</sequence>
<dbReference type="Gene3D" id="1.10.1760.20">
    <property type="match status" value="1"/>
</dbReference>
<dbReference type="EMBL" id="JANFZH010000035">
    <property type="protein sequence ID" value="MCQ4841009.1"/>
    <property type="molecule type" value="Genomic_DNA"/>
</dbReference>
<keyword evidence="1" id="KW-0472">Membrane</keyword>
<dbReference type="Proteomes" id="UP001524473">
    <property type="component" value="Unassembled WGS sequence"/>
</dbReference>